<feature type="compositionally biased region" description="Low complexity" evidence="1">
    <location>
        <begin position="411"/>
        <end position="439"/>
    </location>
</feature>
<feature type="region of interest" description="Disordered" evidence="1">
    <location>
        <begin position="651"/>
        <end position="689"/>
    </location>
</feature>
<sequence>MASHGVSRHGRYERLLRRHRFDTKHADRDETVLDTQRATDPEQKTTRSRNLHEQWVAIHEKREQIGSPSTLLVPTVPEVTSSTTSDSSATTETESETTASDGSTIGETTATEARPTAEAAPINEPETTASEDESAPTLTQPVVSETSSYQTNVLSSDQQATEQSTATETIVEPTLTAVTTSITAPTIEADTETVTEETTSTTDQQTAVSSVVDTTTTTDLPDSTTDTPGTEALSESAGLVAGLAAESESTSTYTEDLPTPSTSTSDTESTDTTSSTLSTSVPIIGQAIESSDKSPISLGSSLDIPTAVAVGQTPSSTSTQAVIAAIAAESSTSTSDSTDITTTTTNTPTDASSTSSTTFTTTISTTTSDTTLSITSSTTTTTTTSYASHTTYSDSTTGGYGWGDSDNPENTTGSSPESTGAGSSGSESNSDSGSGTLSPQTTGKIVGGVVGGVAAATVIFLLIFLLLRRRRKTGFFFSSPARVKGDDRDGGLIRGPSTRQMVSRDSDGAASFGAAYFAPAFMKRWRQSQMSTGEESLSSTEPSERGFQKISGRKLPSGVHPDFDYSAGGLEAGSPTESDLSPTLPPVIPRPSSSSRPPLSNPFSAPLDTSFTREVDEDDVVFVRPSPARTPTAGSSNATTWAEASARAMPMAFPMPPSGTPSIPKRPDALGRSHPSYDGSRGSRFSENL</sequence>
<proteinExistence type="predicted"/>
<feature type="transmembrane region" description="Helical" evidence="2">
    <location>
        <begin position="445"/>
        <end position="467"/>
    </location>
</feature>
<keyword evidence="2" id="KW-0812">Transmembrane</keyword>
<feature type="compositionally biased region" description="Low complexity" evidence="1">
    <location>
        <begin position="74"/>
        <end position="121"/>
    </location>
</feature>
<feature type="compositionally biased region" description="Basic and acidic residues" evidence="1">
    <location>
        <begin position="27"/>
        <end position="45"/>
    </location>
</feature>
<feature type="region of interest" description="Disordered" evidence="1">
    <location>
        <begin position="27"/>
        <end position="167"/>
    </location>
</feature>
<protein>
    <recommendedName>
        <fullName evidence="5">Mid2 domain-containing protein</fullName>
    </recommendedName>
</protein>
<feature type="compositionally biased region" description="Polar residues" evidence="1">
    <location>
        <begin position="528"/>
        <end position="541"/>
    </location>
</feature>
<feature type="compositionally biased region" description="Low complexity" evidence="1">
    <location>
        <begin position="254"/>
        <end position="280"/>
    </location>
</feature>
<gene>
    <name evidence="3" type="ORF">BJY01DRAFT_243474</name>
</gene>
<feature type="compositionally biased region" description="Low complexity" evidence="1">
    <location>
        <begin position="155"/>
        <end position="167"/>
    </location>
</feature>
<keyword evidence="4" id="KW-1185">Reference proteome</keyword>
<feature type="compositionally biased region" description="Polar residues" evidence="1">
    <location>
        <begin position="136"/>
        <end position="154"/>
    </location>
</feature>
<feature type="region of interest" description="Disordered" evidence="1">
    <location>
        <begin position="528"/>
        <end position="612"/>
    </location>
</feature>
<keyword evidence="2" id="KW-0472">Membrane</keyword>
<accession>A0ABR4KSP0</accession>
<evidence type="ECO:0000313" key="4">
    <source>
        <dbReference type="Proteomes" id="UP001610446"/>
    </source>
</evidence>
<feature type="compositionally biased region" description="Low complexity" evidence="1">
    <location>
        <begin position="328"/>
        <end position="397"/>
    </location>
</feature>
<dbReference type="EMBL" id="JBFXLU010000013">
    <property type="protein sequence ID" value="KAL2854819.1"/>
    <property type="molecule type" value="Genomic_DNA"/>
</dbReference>
<dbReference type="Proteomes" id="UP001610446">
    <property type="component" value="Unassembled WGS sequence"/>
</dbReference>
<evidence type="ECO:0000256" key="1">
    <source>
        <dbReference type="SAM" id="MobiDB-lite"/>
    </source>
</evidence>
<keyword evidence="2" id="KW-1133">Transmembrane helix</keyword>
<reference evidence="3 4" key="1">
    <citation type="submission" date="2024-07" db="EMBL/GenBank/DDBJ databases">
        <title>Section-level genome sequencing and comparative genomics of Aspergillus sections Usti and Cavernicolus.</title>
        <authorList>
            <consortium name="Lawrence Berkeley National Laboratory"/>
            <person name="Nybo J.L."/>
            <person name="Vesth T.C."/>
            <person name="Theobald S."/>
            <person name="Frisvad J.C."/>
            <person name="Larsen T.O."/>
            <person name="Kjaerboelling I."/>
            <person name="Rothschild-Mancinelli K."/>
            <person name="Lyhne E.K."/>
            <person name="Kogle M.E."/>
            <person name="Barry K."/>
            <person name="Clum A."/>
            <person name="Na H."/>
            <person name="Ledsgaard L."/>
            <person name="Lin J."/>
            <person name="Lipzen A."/>
            <person name="Kuo A."/>
            <person name="Riley R."/>
            <person name="Mondo S."/>
            <person name="Labutti K."/>
            <person name="Haridas S."/>
            <person name="Pangalinan J."/>
            <person name="Salamov A.A."/>
            <person name="Simmons B.A."/>
            <person name="Magnuson J.K."/>
            <person name="Chen J."/>
            <person name="Drula E."/>
            <person name="Henrissat B."/>
            <person name="Wiebenga A."/>
            <person name="Lubbers R.J."/>
            <person name="Gomes A.C."/>
            <person name="Makela M.R."/>
            <person name="Stajich J."/>
            <person name="Grigoriev I.V."/>
            <person name="Mortensen U.H."/>
            <person name="De Vries R.P."/>
            <person name="Baker S.E."/>
            <person name="Andersen M.R."/>
        </authorList>
    </citation>
    <scope>NUCLEOTIDE SEQUENCE [LARGE SCALE GENOMIC DNA]</scope>
    <source>
        <strain evidence="3 4">CBS 123904</strain>
    </source>
</reference>
<feature type="region of interest" description="Disordered" evidence="1">
    <location>
        <begin position="188"/>
        <end position="295"/>
    </location>
</feature>
<organism evidence="3 4">
    <name type="scientific">Aspergillus pseudoustus</name>
    <dbReference type="NCBI Taxonomy" id="1810923"/>
    <lineage>
        <taxon>Eukaryota</taxon>
        <taxon>Fungi</taxon>
        <taxon>Dikarya</taxon>
        <taxon>Ascomycota</taxon>
        <taxon>Pezizomycotina</taxon>
        <taxon>Eurotiomycetes</taxon>
        <taxon>Eurotiomycetidae</taxon>
        <taxon>Eurotiales</taxon>
        <taxon>Aspergillaceae</taxon>
        <taxon>Aspergillus</taxon>
        <taxon>Aspergillus subgen. Nidulantes</taxon>
    </lineage>
</organism>
<evidence type="ECO:0000313" key="3">
    <source>
        <dbReference type="EMBL" id="KAL2854819.1"/>
    </source>
</evidence>
<feature type="compositionally biased region" description="Low complexity" evidence="1">
    <location>
        <begin position="196"/>
        <end position="227"/>
    </location>
</feature>
<evidence type="ECO:0008006" key="5">
    <source>
        <dbReference type="Google" id="ProtNLM"/>
    </source>
</evidence>
<feature type="compositionally biased region" description="Low complexity" evidence="1">
    <location>
        <begin position="590"/>
        <end position="604"/>
    </location>
</feature>
<name>A0ABR4KSP0_9EURO</name>
<evidence type="ECO:0000256" key="2">
    <source>
        <dbReference type="SAM" id="Phobius"/>
    </source>
</evidence>
<feature type="region of interest" description="Disordered" evidence="1">
    <location>
        <begin position="328"/>
        <end position="439"/>
    </location>
</feature>
<comment type="caution">
    <text evidence="3">The sequence shown here is derived from an EMBL/GenBank/DDBJ whole genome shotgun (WGS) entry which is preliminary data.</text>
</comment>